<dbReference type="InterPro" id="IPR011701">
    <property type="entry name" value="MFS"/>
</dbReference>
<feature type="transmembrane region" description="Helical" evidence="8">
    <location>
        <begin position="331"/>
        <end position="353"/>
    </location>
</feature>
<dbReference type="Proteomes" id="UP000191024">
    <property type="component" value="Chromosome C"/>
</dbReference>
<feature type="transmembrane region" description="Helical" evidence="8">
    <location>
        <begin position="99"/>
        <end position="118"/>
    </location>
</feature>
<feature type="transmembrane region" description="Helical" evidence="8">
    <location>
        <begin position="373"/>
        <end position="396"/>
    </location>
</feature>
<evidence type="ECO:0000256" key="2">
    <source>
        <dbReference type="ARBA" id="ARBA00022448"/>
    </source>
</evidence>
<evidence type="ECO:0000256" key="6">
    <source>
        <dbReference type="ARBA" id="ARBA00038347"/>
    </source>
</evidence>
<comment type="subcellular location">
    <subcellularLocation>
        <location evidence="1">Membrane</location>
        <topology evidence="1">Multi-pass membrane protein</topology>
    </subcellularLocation>
</comment>
<keyword evidence="4 8" id="KW-1133">Transmembrane helix</keyword>
<sequence length="563" mass="61404">MQSSDIQTEFSTSLSSTSKSVTDVQGLAEDKKNEKIDKSSIAENLTQSRVVTRESTIRAGQDKDSREPDEDDSNASVCQDDIAASPHTLLTFWQKCTMVALLTSCGFWSSLGSPIYYPALKQLEKVFDVDEELVNVTVVVYLAFQGIAPIISGGLADTYGRRPFIIGGMLVYVVASIGIACCHSYGAIVALRCLQSIGISPIIAINSGVAGDFTVKSERGTFVGAVSGFTLLGQAFGSLIGAALTAAYDWRAIFWFLTIGCGSCMAVNIVLLPETKRTLVGNLSIKPKRMINRAVITYLPSVQKRLKYDNPDYDTLDATKMRSNPLSALKILAHPEITLSLLPAGLQFALWTLMLTSLSSKLSEAPYNYSLTIVGICYLPAGISGFIGSFITGRVIDIYYKRAIRRFKEKKEQGLISPDAKFNTLRSRLYTSIPQNFLAVVAFTLFGWSVDRGWNISAPLITSAFGSFCAMSTLSSSSTLLVDLYPSQSSTATSCYNFIRCSLSAILMACLAKMNKSLTIGGTFTLISGFVFIGNFVTLIPMMYGMTWREKRALKAEREAMFN</sequence>
<feature type="transmembrane region" description="Helical" evidence="8">
    <location>
        <begin position="520"/>
        <end position="544"/>
    </location>
</feature>
<evidence type="ECO:0000313" key="11">
    <source>
        <dbReference type="Proteomes" id="UP000191024"/>
    </source>
</evidence>
<accession>A0A1G4J4R6</accession>
<dbReference type="SUPFAM" id="SSF103473">
    <property type="entry name" value="MFS general substrate transporter"/>
    <property type="match status" value="1"/>
</dbReference>
<feature type="transmembrane region" description="Helical" evidence="8">
    <location>
        <begin position="222"/>
        <end position="246"/>
    </location>
</feature>
<name>A0A1G4J4R6_9SACH</name>
<evidence type="ECO:0000256" key="3">
    <source>
        <dbReference type="ARBA" id="ARBA00022692"/>
    </source>
</evidence>
<dbReference type="CDD" id="cd17323">
    <property type="entry name" value="MFS_Tpo1_MDR_like"/>
    <property type="match status" value="1"/>
</dbReference>
<feature type="region of interest" description="Disordered" evidence="7">
    <location>
        <begin position="1"/>
        <end position="40"/>
    </location>
</feature>
<feature type="domain" description="Major facilitator superfamily (MFS) profile" evidence="9">
    <location>
        <begin position="98"/>
        <end position="546"/>
    </location>
</feature>
<organism evidence="10 11">
    <name type="scientific">Lachancea mirantina</name>
    <dbReference type="NCBI Taxonomy" id="1230905"/>
    <lineage>
        <taxon>Eukaryota</taxon>
        <taxon>Fungi</taxon>
        <taxon>Dikarya</taxon>
        <taxon>Ascomycota</taxon>
        <taxon>Saccharomycotina</taxon>
        <taxon>Saccharomycetes</taxon>
        <taxon>Saccharomycetales</taxon>
        <taxon>Saccharomycetaceae</taxon>
        <taxon>Lachancea</taxon>
    </lineage>
</organism>
<keyword evidence="11" id="KW-1185">Reference proteome</keyword>
<dbReference type="Gene3D" id="1.20.1250.20">
    <property type="entry name" value="MFS general substrate transporter like domains"/>
    <property type="match status" value="1"/>
</dbReference>
<reference evidence="11" key="1">
    <citation type="submission" date="2016-03" db="EMBL/GenBank/DDBJ databases">
        <authorList>
            <person name="Devillers H."/>
        </authorList>
    </citation>
    <scope>NUCLEOTIDE SEQUENCE [LARGE SCALE GENOMIC DNA]</scope>
</reference>
<keyword evidence="2" id="KW-0813">Transport</keyword>
<evidence type="ECO:0000256" key="8">
    <source>
        <dbReference type="SAM" id="Phobius"/>
    </source>
</evidence>
<dbReference type="InterPro" id="IPR020846">
    <property type="entry name" value="MFS_dom"/>
</dbReference>
<keyword evidence="5 8" id="KW-0472">Membrane</keyword>
<feature type="compositionally biased region" description="Basic and acidic residues" evidence="7">
    <location>
        <begin position="28"/>
        <end position="40"/>
    </location>
</feature>
<dbReference type="EMBL" id="LT598466">
    <property type="protein sequence ID" value="SCU84625.1"/>
    <property type="molecule type" value="Genomic_DNA"/>
</dbReference>
<protein>
    <submittedName>
        <fullName evidence="10">LAMI_0C08240g1_1</fullName>
    </submittedName>
</protein>
<feature type="compositionally biased region" description="Basic and acidic residues" evidence="7">
    <location>
        <begin position="52"/>
        <end position="66"/>
    </location>
</feature>
<feature type="transmembrane region" description="Helical" evidence="8">
    <location>
        <begin position="252"/>
        <end position="272"/>
    </location>
</feature>
<gene>
    <name evidence="10" type="ORF">LAMI_0C08240G</name>
</gene>
<feature type="transmembrane region" description="Helical" evidence="8">
    <location>
        <begin position="138"/>
        <end position="157"/>
    </location>
</feature>
<feature type="region of interest" description="Disordered" evidence="7">
    <location>
        <begin position="52"/>
        <end position="76"/>
    </location>
</feature>
<dbReference type="STRING" id="1230905.A0A1G4J4R6"/>
<evidence type="ECO:0000256" key="4">
    <source>
        <dbReference type="ARBA" id="ARBA00022989"/>
    </source>
</evidence>
<evidence type="ECO:0000256" key="7">
    <source>
        <dbReference type="SAM" id="MobiDB-lite"/>
    </source>
</evidence>
<dbReference type="GO" id="GO:0005886">
    <property type="term" value="C:plasma membrane"/>
    <property type="evidence" value="ECO:0007669"/>
    <property type="project" value="TreeGrafter"/>
</dbReference>
<dbReference type="PANTHER" id="PTHR23502">
    <property type="entry name" value="MAJOR FACILITATOR SUPERFAMILY"/>
    <property type="match status" value="1"/>
</dbReference>
<evidence type="ECO:0000256" key="1">
    <source>
        <dbReference type="ARBA" id="ARBA00004141"/>
    </source>
</evidence>
<dbReference type="PROSITE" id="PS50850">
    <property type="entry name" value="MFS"/>
    <property type="match status" value="1"/>
</dbReference>
<dbReference type="GO" id="GO:0022857">
    <property type="term" value="F:transmembrane transporter activity"/>
    <property type="evidence" value="ECO:0007669"/>
    <property type="project" value="InterPro"/>
</dbReference>
<dbReference type="OrthoDB" id="440553at2759"/>
<dbReference type="Pfam" id="PF07690">
    <property type="entry name" value="MFS_1"/>
    <property type="match status" value="1"/>
</dbReference>
<proteinExistence type="inferred from homology"/>
<dbReference type="AlphaFoldDB" id="A0A1G4J4R6"/>
<feature type="compositionally biased region" description="Low complexity" evidence="7">
    <location>
        <begin position="8"/>
        <end position="22"/>
    </location>
</feature>
<dbReference type="InterPro" id="IPR036259">
    <property type="entry name" value="MFS_trans_sf"/>
</dbReference>
<evidence type="ECO:0000259" key="9">
    <source>
        <dbReference type="PROSITE" id="PS50850"/>
    </source>
</evidence>
<keyword evidence="3 8" id="KW-0812">Transmembrane</keyword>
<evidence type="ECO:0000256" key="5">
    <source>
        <dbReference type="ARBA" id="ARBA00023136"/>
    </source>
</evidence>
<feature type="transmembrane region" description="Helical" evidence="8">
    <location>
        <begin position="169"/>
        <end position="191"/>
    </location>
</feature>
<dbReference type="PANTHER" id="PTHR23502:SF51">
    <property type="entry name" value="QUINIDINE RESISTANCE PROTEIN 1-RELATED"/>
    <property type="match status" value="1"/>
</dbReference>
<comment type="similarity">
    <text evidence="6">Belongs to the major facilitator superfamily. CAR1 family.</text>
</comment>
<evidence type="ECO:0000313" key="10">
    <source>
        <dbReference type="EMBL" id="SCU84625.1"/>
    </source>
</evidence>